<dbReference type="InterPro" id="IPR036942">
    <property type="entry name" value="Beta-barrel_TonB_sf"/>
</dbReference>
<dbReference type="EMBL" id="WHJH01000045">
    <property type="protein sequence ID" value="NHZ92410.1"/>
    <property type="molecule type" value="Genomic_DNA"/>
</dbReference>
<dbReference type="PROSITE" id="PS01156">
    <property type="entry name" value="TONB_DEPENDENT_REC_2"/>
    <property type="match status" value="1"/>
</dbReference>
<keyword evidence="9" id="KW-0406">Ion transport</keyword>
<dbReference type="PANTHER" id="PTHR32552:SF83">
    <property type="entry name" value="BLR3904 PROTEIN"/>
    <property type="match status" value="1"/>
</dbReference>
<comment type="subcellular location">
    <subcellularLocation>
        <location evidence="1 14">Cell outer membrane</location>
        <topology evidence="1 14">Multi-pass membrane protein</topology>
    </subcellularLocation>
</comment>
<evidence type="ECO:0000256" key="5">
    <source>
        <dbReference type="ARBA" id="ARBA00022496"/>
    </source>
</evidence>
<gene>
    <name evidence="19" type="ORF">F2P45_25880</name>
</gene>
<keyword evidence="13 14" id="KW-0998">Cell outer membrane</keyword>
<evidence type="ECO:0000256" key="7">
    <source>
        <dbReference type="ARBA" id="ARBA00022729"/>
    </source>
</evidence>
<accession>A0ABX0NZN4</accession>
<keyword evidence="10 16" id="KW-0798">TonB box</keyword>
<evidence type="ECO:0000256" key="4">
    <source>
        <dbReference type="ARBA" id="ARBA00022452"/>
    </source>
</evidence>
<evidence type="ECO:0000256" key="9">
    <source>
        <dbReference type="ARBA" id="ARBA00023065"/>
    </source>
</evidence>
<organism evidence="19 20">
    <name type="scientific">Massilia mucilaginosa</name>
    <dbReference type="NCBI Taxonomy" id="2609282"/>
    <lineage>
        <taxon>Bacteria</taxon>
        <taxon>Pseudomonadati</taxon>
        <taxon>Pseudomonadota</taxon>
        <taxon>Betaproteobacteria</taxon>
        <taxon>Burkholderiales</taxon>
        <taxon>Oxalobacteraceae</taxon>
        <taxon>Telluria group</taxon>
        <taxon>Massilia</taxon>
    </lineage>
</organism>
<evidence type="ECO:0000256" key="3">
    <source>
        <dbReference type="ARBA" id="ARBA00022448"/>
    </source>
</evidence>
<keyword evidence="8" id="KW-0408">Iron</keyword>
<evidence type="ECO:0000256" key="8">
    <source>
        <dbReference type="ARBA" id="ARBA00023004"/>
    </source>
</evidence>
<evidence type="ECO:0000313" key="19">
    <source>
        <dbReference type="EMBL" id="NHZ92410.1"/>
    </source>
</evidence>
<evidence type="ECO:0000259" key="18">
    <source>
        <dbReference type="Pfam" id="PF07715"/>
    </source>
</evidence>
<dbReference type="Gene3D" id="2.40.170.20">
    <property type="entry name" value="TonB-dependent receptor, beta-barrel domain"/>
    <property type="match status" value="1"/>
</dbReference>
<evidence type="ECO:0000256" key="6">
    <source>
        <dbReference type="ARBA" id="ARBA00022692"/>
    </source>
</evidence>
<evidence type="ECO:0000256" key="11">
    <source>
        <dbReference type="ARBA" id="ARBA00023136"/>
    </source>
</evidence>
<dbReference type="InterPro" id="IPR000531">
    <property type="entry name" value="Beta-barrel_TonB"/>
</dbReference>
<keyword evidence="11 14" id="KW-0472">Membrane</keyword>
<dbReference type="InterPro" id="IPR010105">
    <property type="entry name" value="TonB_sidphr_rcpt"/>
</dbReference>
<dbReference type="PROSITE" id="PS52016">
    <property type="entry name" value="TONB_DEPENDENT_REC_3"/>
    <property type="match status" value="1"/>
</dbReference>
<comment type="caution">
    <text evidence="19">The sequence shown here is derived from an EMBL/GenBank/DDBJ whole genome shotgun (WGS) entry which is preliminary data.</text>
</comment>
<dbReference type="CDD" id="cd01347">
    <property type="entry name" value="ligand_gated_channel"/>
    <property type="match status" value="1"/>
</dbReference>
<keyword evidence="5" id="KW-0410">Iron transport</keyword>
<evidence type="ECO:0000256" key="10">
    <source>
        <dbReference type="ARBA" id="ARBA00023077"/>
    </source>
</evidence>
<dbReference type="Proteomes" id="UP000609726">
    <property type="component" value="Unassembled WGS sequence"/>
</dbReference>
<evidence type="ECO:0000256" key="14">
    <source>
        <dbReference type="PROSITE-ProRule" id="PRU01360"/>
    </source>
</evidence>
<keyword evidence="4 14" id="KW-1134">Transmembrane beta strand</keyword>
<evidence type="ECO:0000256" key="12">
    <source>
        <dbReference type="ARBA" id="ARBA00023170"/>
    </source>
</evidence>
<keyword evidence="12 19" id="KW-0675">Receptor</keyword>
<dbReference type="InterPro" id="IPR037066">
    <property type="entry name" value="Plug_dom_sf"/>
</dbReference>
<evidence type="ECO:0000256" key="13">
    <source>
        <dbReference type="ARBA" id="ARBA00023237"/>
    </source>
</evidence>
<dbReference type="Gene3D" id="2.170.130.10">
    <property type="entry name" value="TonB-dependent receptor, plug domain"/>
    <property type="match status" value="1"/>
</dbReference>
<evidence type="ECO:0000256" key="16">
    <source>
        <dbReference type="RuleBase" id="RU003357"/>
    </source>
</evidence>
<dbReference type="SUPFAM" id="SSF56935">
    <property type="entry name" value="Porins"/>
    <property type="match status" value="1"/>
</dbReference>
<evidence type="ECO:0000256" key="15">
    <source>
        <dbReference type="PROSITE-ProRule" id="PRU10144"/>
    </source>
</evidence>
<feature type="domain" description="TonB-dependent receptor-like beta-barrel" evidence="17">
    <location>
        <begin position="188"/>
        <end position="598"/>
    </location>
</feature>
<evidence type="ECO:0000256" key="1">
    <source>
        <dbReference type="ARBA" id="ARBA00004571"/>
    </source>
</evidence>
<keyword evidence="20" id="KW-1185">Reference proteome</keyword>
<dbReference type="Pfam" id="PF00593">
    <property type="entry name" value="TonB_dep_Rec_b-barrel"/>
    <property type="match status" value="1"/>
</dbReference>
<dbReference type="InterPro" id="IPR010917">
    <property type="entry name" value="TonB_rcpt_CS"/>
</dbReference>
<dbReference type="InterPro" id="IPR039426">
    <property type="entry name" value="TonB-dep_rcpt-like"/>
</dbReference>
<protein>
    <submittedName>
        <fullName evidence="19">TonB-dependent siderophore receptor</fullName>
    </submittedName>
</protein>
<comment type="similarity">
    <text evidence="2 14 16">Belongs to the TonB-dependent receptor family.</text>
</comment>
<dbReference type="PANTHER" id="PTHR32552">
    <property type="entry name" value="FERRICHROME IRON RECEPTOR-RELATED"/>
    <property type="match status" value="1"/>
</dbReference>
<evidence type="ECO:0000313" key="20">
    <source>
        <dbReference type="Proteomes" id="UP000609726"/>
    </source>
</evidence>
<evidence type="ECO:0000256" key="2">
    <source>
        <dbReference type="ARBA" id="ARBA00009810"/>
    </source>
</evidence>
<reference evidence="19 20" key="1">
    <citation type="submission" date="2019-10" db="EMBL/GenBank/DDBJ databases">
        <title>Taxonomy of Antarctic Massilia spp.: description of Massilia rubra sp. nov., Massilia aquatica sp. nov., Massilia mucilaginosa sp. nov., Massilia frigida sp. nov. isolated from streams, lakes and regoliths.</title>
        <authorList>
            <person name="Holochova P."/>
            <person name="Sedlacek I."/>
            <person name="Kralova S."/>
            <person name="Maslanova I."/>
            <person name="Busse H.-J."/>
            <person name="Stankova E."/>
            <person name="Vrbovska V."/>
            <person name="Kovarovic V."/>
            <person name="Bartak M."/>
            <person name="Svec P."/>
            <person name="Pantucek R."/>
        </authorList>
    </citation>
    <scope>NUCLEOTIDE SEQUENCE [LARGE SCALE GENOMIC DNA]</scope>
    <source>
        <strain evidence="19 20">CCM 8733</strain>
    </source>
</reference>
<name>A0ABX0NZN4_9BURK</name>
<feature type="domain" description="TonB-dependent receptor plug" evidence="18">
    <location>
        <begin position="2"/>
        <end position="84"/>
    </location>
</feature>
<keyword evidence="6 14" id="KW-0812">Transmembrane</keyword>
<dbReference type="InterPro" id="IPR012910">
    <property type="entry name" value="Plug_dom"/>
</dbReference>
<proteinExistence type="inferred from homology"/>
<keyword evidence="3 14" id="KW-0813">Transport</keyword>
<feature type="short sequence motif" description="TonB C-terminal box" evidence="15">
    <location>
        <begin position="611"/>
        <end position="628"/>
    </location>
</feature>
<dbReference type="Pfam" id="PF07715">
    <property type="entry name" value="Plug"/>
    <property type="match status" value="1"/>
</dbReference>
<sequence length="628" mass="67465">MFQDQQAKSLADVVKNDPSVTLASDPMWFDRVMVRGFYLGVDAVKRDGLTINDQGSIALQNKASVEIAKGLSALRHGLTSPGGVVNYIVKRPGADSLSRLTLSANDDGALGVHADLGRRFGRDRQFGVRLNGAADKLRNHVPGYQGDKQFVSGAFEWQAGDALLLEADIEHQRSDKQGPGSPNVLWWNTLAEARAAFSRLDAKSYAAQDWAVEPNRQTYLGARATYQLGEQWKLALAGHRARLARDQRSINPRATRPNGEYDASLYFSPDQERNNSSLQLVLEGDLRSAALAHALAVGVDSVRRDMVYGDGFSGPIGQGNLFAPRPIADPAPVVGAAYLANRADQRALFATDTISLGEQWQVFGGLRHTRIAIHSGSASGVLRKTYDKAATTPALGLLFKPVPGMSLYASYAEGLEQGGTAPLGSSNQNQVMNPLDSRQLELGAKAELGGALLTGALFQIDKGLEYTNADKLYVQDGSQLHQGVEVTLGGPLTRNLRLLAGAAWLKARVDETANLSLIGKRPQGVPAWQANLFADYALGALLPGLSLNGGAYYGGKKAVDLHNTWMAGAYLRLDAGVRYEQALASGQRVVLRLTVENLADRRYLANTNGGALTFGAPRSARASLAMDF</sequence>
<evidence type="ECO:0000259" key="17">
    <source>
        <dbReference type="Pfam" id="PF00593"/>
    </source>
</evidence>
<keyword evidence="7" id="KW-0732">Signal</keyword>
<dbReference type="NCBIfam" id="TIGR01783">
    <property type="entry name" value="TonB-siderophor"/>
    <property type="match status" value="1"/>
</dbReference>